<dbReference type="KEGG" id="rub:GBA63_18040"/>
<reference evidence="1 2" key="1">
    <citation type="submission" date="2019-10" db="EMBL/GenBank/DDBJ databases">
        <title>Rubrobacter sp nov SCSIO 52090 isolated from a deep-sea sediment in the South China Sea.</title>
        <authorList>
            <person name="Chen R.W."/>
        </authorList>
    </citation>
    <scope>NUCLEOTIDE SEQUENCE [LARGE SCALE GENOMIC DNA]</scope>
    <source>
        <strain evidence="1 2">SCSIO 52909</strain>
    </source>
</reference>
<keyword evidence="2" id="KW-1185">Reference proteome</keyword>
<dbReference type="RefSeq" id="WP_166178406.1">
    <property type="nucleotide sequence ID" value="NZ_CP045119.1"/>
</dbReference>
<dbReference type="AlphaFoldDB" id="A0A6G8QD59"/>
<proteinExistence type="predicted"/>
<dbReference type="Proteomes" id="UP000501452">
    <property type="component" value="Chromosome"/>
</dbReference>
<accession>A0A6G8QD59</accession>
<organism evidence="1 2">
    <name type="scientific">Rubrobacter tropicus</name>
    <dbReference type="NCBI Taxonomy" id="2653851"/>
    <lineage>
        <taxon>Bacteria</taxon>
        <taxon>Bacillati</taxon>
        <taxon>Actinomycetota</taxon>
        <taxon>Rubrobacteria</taxon>
        <taxon>Rubrobacterales</taxon>
        <taxon>Rubrobacteraceae</taxon>
        <taxon>Rubrobacter</taxon>
    </lineage>
</organism>
<name>A0A6G8QD59_9ACTN</name>
<sequence length="215" mass="24355">MAAYATVLLGVLNRPCIADTSLLNNFVHSSAYMLERILRRPIRLSPTVLDARETRLPEFPRVQPSFYMSRSTEHAAYGEIAPFIQSFALGVGDRWEPVEPDSNELALASRLSSREIREEVRTVCPGISRKKVELDSGEAEAAAIAATRGWTFLTDDQASVEFLRCLYPNIPIQRTCTLLLYAVEREVLSCEEAADRFNRRIVEELGFWAFRRLAK</sequence>
<gene>
    <name evidence="1" type="ORF">GBA63_18040</name>
</gene>
<evidence type="ECO:0000313" key="1">
    <source>
        <dbReference type="EMBL" id="QIN84331.1"/>
    </source>
</evidence>
<protein>
    <submittedName>
        <fullName evidence="1">Uncharacterized protein</fullName>
    </submittedName>
</protein>
<dbReference type="EMBL" id="CP045119">
    <property type="protein sequence ID" value="QIN84331.1"/>
    <property type="molecule type" value="Genomic_DNA"/>
</dbReference>
<evidence type="ECO:0000313" key="2">
    <source>
        <dbReference type="Proteomes" id="UP000501452"/>
    </source>
</evidence>